<organism evidence="1 2">
    <name type="scientific">Brucella intermedia LMG 3301</name>
    <dbReference type="NCBI Taxonomy" id="641118"/>
    <lineage>
        <taxon>Bacteria</taxon>
        <taxon>Pseudomonadati</taxon>
        <taxon>Pseudomonadota</taxon>
        <taxon>Alphaproteobacteria</taxon>
        <taxon>Hyphomicrobiales</taxon>
        <taxon>Brucellaceae</taxon>
        <taxon>Brucella/Ochrobactrum group</taxon>
        <taxon>Brucella</taxon>
    </lineage>
</organism>
<dbReference type="HOGENOM" id="CLU_3170911_0_0_5"/>
<dbReference type="EMBL" id="ACQA01000002">
    <property type="protein sequence ID" value="EEQ94009.1"/>
    <property type="molecule type" value="Genomic_DNA"/>
</dbReference>
<protein>
    <submittedName>
        <fullName evidence="1">Uncharacterized protein</fullName>
    </submittedName>
</protein>
<gene>
    <name evidence="1" type="ORF">OINT_2001209</name>
</gene>
<evidence type="ECO:0000313" key="1">
    <source>
        <dbReference type="EMBL" id="EEQ94009.1"/>
    </source>
</evidence>
<comment type="caution">
    <text evidence="1">The sequence shown here is derived from an EMBL/GenBank/DDBJ whole genome shotgun (WGS) entry which is preliminary data.</text>
</comment>
<evidence type="ECO:0000313" key="2">
    <source>
        <dbReference type="Proteomes" id="UP000004386"/>
    </source>
</evidence>
<dbReference type="AlphaFoldDB" id="C4WNT2"/>
<dbReference type="Proteomes" id="UP000004386">
    <property type="component" value="Unassembled WGS sequence"/>
</dbReference>
<sequence>MSAGRLPLGRQPLISDMLALIQVSSMKQNKTDLGTAVAQKNTETLWD</sequence>
<accession>C4WNT2</accession>
<reference evidence="1 2" key="1">
    <citation type="submission" date="2009-05" db="EMBL/GenBank/DDBJ databases">
        <authorList>
            <person name="Setubal J.C."/>
            <person name="Boyle S."/>
            <person name="Crasta O.R."/>
            <person name="Gillespie J.J."/>
            <person name="Kenyon R.W."/>
            <person name="Lu J."/>
            <person name="Mane S."/>
            <person name="Nagrani S."/>
            <person name="Shallom J.M."/>
            <person name="Shallom S."/>
            <person name="Shukla M."/>
            <person name="Snyder E.E."/>
            <person name="Sobral B.W."/>
            <person name="Wattam A.R."/>
            <person name="Will R."/>
            <person name="Williams K."/>
            <person name="Yoo H."/>
            <person name="Munk C."/>
            <person name="Tapia R."/>
            <person name="Green L."/>
            <person name="Rogers Y."/>
            <person name="Detter J.C."/>
            <person name="Bruce D."/>
            <person name="Brettin T.S."/>
            <person name="Tsolis R."/>
        </authorList>
    </citation>
    <scope>NUCLEOTIDE SEQUENCE [LARGE SCALE GENOMIC DNA]</scope>
    <source>
        <strain evidence="1 2">LMG 3301</strain>
    </source>
</reference>
<proteinExistence type="predicted"/>
<name>C4WNT2_9HYPH</name>